<feature type="transmembrane region" description="Helical" evidence="1">
    <location>
        <begin position="87"/>
        <end position="113"/>
    </location>
</feature>
<feature type="transmembrane region" description="Helical" evidence="1">
    <location>
        <begin position="240"/>
        <end position="262"/>
    </location>
</feature>
<dbReference type="InterPro" id="IPR017946">
    <property type="entry name" value="PLC-like_Pdiesterase_TIM-brl"/>
</dbReference>
<dbReference type="Gene3D" id="3.20.20.190">
    <property type="entry name" value="Phosphatidylinositol (PI) phosphodiesterase"/>
    <property type="match status" value="1"/>
</dbReference>
<keyword evidence="1" id="KW-1133">Transmembrane helix</keyword>
<feature type="transmembrane region" description="Helical" evidence="1">
    <location>
        <begin position="183"/>
        <end position="206"/>
    </location>
</feature>
<dbReference type="PANTHER" id="PTHR46211">
    <property type="entry name" value="GLYCEROPHOSPHORYL DIESTER PHOSPHODIESTERASE"/>
    <property type="match status" value="1"/>
</dbReference>
<organism evidence="3 4">
    <name type="scientific">Litchfieldella qijiaojingensis</name>
    <dbReference type="NCBI Taxonomy" id="980347"/>
    <lineage>
        <taxon>Bacteria</taxon>
        <taxon>Pseudomonadati</taxon>
        <taxon>Pseudomonadota</taxon>
        <taxon>Gammaproteobacteria</taxon>
        <taxon>Oceanospirillales</taxon>
        <taxon>Halomonadaceae</taxon>
        <taxon>Litchfieldella</taxon>
    </lineage>
</organism>
<dbReference type="PROSITE" id="PS51704">
    <property type="entry name" value="GP_PDE"/>
    <property type="match status" value="1"/>
</dbReference>
<feature type="transmembrane region" description="Helical" evidence="1">
    <location>
        <begin position="134"/>
        <end position="163"/>
    </location>
</feature>
<dbReference type="InterPro" id="IPR018476">
    <property type="entry name" value="GlyceroP-diester-Pdiesterase_M"/>
</dbReference>
<feature type="domain" description="GP-PDE" evidence="2">
    <location>
        <begin position="365"/>
        <end position="617"/>
    </location>
</feature>
<dbReference type="PANTHER" id="PTHR46211:SF1">
    <property type="entry name" value="GLYCEROPHOSPHODIESTER PHOSPHODIESTERASE, CYTOPLASMIC"/>
    <property type="match status" value="1"/>
</dbReference>
<dbReference type="Pfam" id="PF10110">
    <property type="entry name" value="GPDPase_memb"/>
    <property type="match status" value="1"/>
</dbReference>
<gene>
    <name evidence="3" type="ORF">GCM10007160_01300</name>
</gene>
<evidence type="ECO:0000313" key="4">
    <source>
        <dbReference type="Proteomes" id="UP000653056"/>
    </source>
</evidence>
<dbReference type="EMBL" id="BMXS01000001">
    <property type="protein sequence ID" value="GGX77808.1"/>
    <property type="molecule type" value="Genomic_DNA"/>
</dbReference>
<accession>A0ABQ2YBE1</accession>
<evidence type="ECO:0000256" key="1">
    <source>
        <dbReference type="SAM" id="Phobius"/>
    </source>
</evidence>
<name>A0ABQ2YBE1_9GAMM</name>
<feature type="transmembrane region" description="Helical" evidence="1">
    <location>
        <begin position="37"/>
        <end position="60"/>
    </location>
</feature>
<sequence>MRVYLHEDISPLQPIMLHLSQLASDLARSLREHVRPLLAYHLFFTVLATAVLLPAVAWTLTRLLGQFGQPVISNTELFDILLSPGGILWLLAAIGLFFLILYLQQAGMILVAVRPRDNHYHLAGEALWTTLRRLPGLVGLVIIQVGTHLLLALPLALTVGWLYSIFLGGLDPYYVQRVRPPALWLFIAISLPVIVIWVSFAVTLYFRWILALPVLMLENLPPRAALSRSHHLTRGRRRHIAIAVIALLLVIIALPILATWGFDRLGTPLLSLLPERNAVLIPATLAYLSGYVLLTLAITFMGIAANSLLSACLYLRLAHREPRPPRPPPHAHPALLAWEVEIAVLVFAFSQAWLIVNSFELRDEVQITAHRGSSMDAPENTLAAIDRAILHGADYVEVDVRLTADEQVVLFHDRSLQRLTGDPRNLRDLTLEELQAFDVGSWFGDAFVGEGIPTLNEALQRTRNQSPLMIDLKPDPGRELALVDAVIDSLQRENRERDRCREQSVTPERCGGPDVRDEVLMATMSPSLVREIEAREPRLHTTLLAQFVLPGTLDRSSFDALGLRHNRINDTELEAARRYGYELHAWTINDRSRMSQLIDLGIDNIITDRPDLLADLLAERRELSDGALLLVKLRNWLRS</sequence>
<feature type="transmembrane region" description="Helical" evidence="1">
    <location>
        <begin position="335"/>
        <end position="356"/>
    </location>
</feature>
<evidence type="ECO:0000313" key="3">
    <source>
        <dbReference type="EMBL" id="GGX77808.1"/>
    </source>
</evidence>
<proteinExistence type="predicted"/>
<keyword evidence="4" id="KW-1185">Reference proteome</keyword>
<dbReference type="Proteomes" id="UP000653056">
    <property type="component" value="Unassembled WGS sequence"/>
</dbReference>
<comment type="caution">
    <text evidence="3">The sequence shown here is derived from an EMBL/GenBank/DDBJ whole genome shotgun (WGS) entry which is preliminary data.</text>
</comment>
<dbReference type="InterPro" id="IPR030395">
    <property type="entry name" value="GP_PDE_dom"/>
</dbReference>
<evidence type="ECO:0000259" key="2">
    <source>
        <dbReference type="PROSITE" id="PS51704"/>
    </source>
</evidence>
<dbReference type="SUPFAM" id="SSF51695">
    <property type="entry name" value="PLC-like phosphodiesterases"/>
    <property type="match status" value="1"/>
</dbReference>
<keyword evidence="1" id="KW-0472">Membrane</keyword>
<feature type="transmembrane region" description="Helical" evidence="1">
    <location>
        <begin position="291"/>
        <end position="315"/>
    </location>
</feature>
<keyword evidence="1" id="KW-0812">Transmembrane</keyword>
<dbReference type="Pfam" id="PF03009">
    <property type="entry name" value="GDPD"/>
    <property type="match status" value="1"/>
</dbReference>
<reference evidence="4" key="1">
    <citation type="journal article" date="2019" name="Int. J. Syst. Evol. Microbiol.">
        <title>The Global Catalogue of Microorganisms (GCM) 10K type strain sequencing project: providing services to taxonomists for standard genome sequencing and annotation.</title>
        <authorList>
            <consortium name="The Broad Institute Genomics Platform"/>
            <consortium name="The Broad Institute Genome Sequencing Center for Infectious Disease"/>
            <person name="Wu L."/>
            <person name="Ma J."/>
        </authorList>
    </citation>
    <scope>NUCLEOTIDE SEQUENCE [LARGE SCALE GENOMIC DNA]</scope>
    <source>
        <strain evidence="4">KCTC 22228</strain>
    </source>
</reference>
<protein>
    <submittedName>
        <fullName evidence="3">Glycerophosphoryl diester phosphodiesterase</fullName>
    </submittedName>
</protein>